<feature type="region of interest" description="Disordered" evidence="1">
    <location>
        <begin position="465"/>
        <end position="487"/>
    </location>
</feature>
<feature type="region of interest" description="Disordered" evidence="1">
    <location>
        <begin position="166"/>
        <end position="195"/>
    </location>
</feature>
<feature type="region of interest" description="Disordered" evidence="1">
    <location>
        <begin position="244"/>
        <end position="329"/>
    </location>
</feature>
<dbReference type="RefSeq" id="XP_005735753.1">
    <property type="nucleotide sequence ID" value="XM_005735696.2"/>
</dbReference>
<dbReference type="RefSeq" id="XP_005735754.1">
    <property type="nucleotide sequence ID" value="XM_005735697.2"/>
</dbReference>
<keyword evidence="2" id="KW-1185">Reference proteome</keyword>
<dbReference type="Pfam" id="PF15710">
    <property type="entry name" value="Brme1"/>
    <property type="match status" value="1"/>
</dbReference>
<reference evidence="3 4" key="1">
    <citation type="submission" date="2025-04" db="UniProtKB">
        <authorList>
            <consortium name="RefSeq"/>
        </authorList>
    </citation>
    <scope>IDENTIFICATION</scope>
</reference>
<evidence type="ECO:0000313" key="3">
    <source>
        <dbReference type="RefSeq" id="XP_005735753.1"/>
    </source>
</evidence>
<evidence type="ECO:0000313" key="2">
    <source>
        <dbReference type="Proteomes" id="UP000695023"/>
    </source>
</evidence>
<dbReference type="GO" id="GO:1990918">
    <property type="term" value="P:double-strand break repair involved in meiotic recombination"/>
    <property type="evidence" value="ECO:0007669"/>
    <property type="project" value="InterPro"/>
</dbReference>
<sequence length="579" mass="62614">MAKGKTKIKSSEDLAPPQARSLRSRKRECPSDDISLTDDVQAPHQQDAEEYNTAVVSTPPQCPQSLAQECAKTTNQQEADQACATKQEEDAGCFTNVEEQDANNPKNDSQLEDLQVLSENFTNKSGTNEEEMDLDECNRSLYDTRTDQLKVFLPITKEHVQSCPVALNGKENSDVESNQHTGPEEPTNVCLGDVTKGSVAGLPAKKKRRMGMCGLTEKERSHFLMTQKRENGQNREGKVEKPICENTAEPVTVEKNTSSLPLPSSPPSIPADGQNGEPREEEIKLQPSHCKGDERTHRAESEACAAVSPSDGSTAGFDSGCSEGKGCEREDGIVTDSEQAGDLDHLAEKEAGEDLGSQKLQELKVCTNKIMAEVPKNQEEAGLAEANCSSAMSFCTSQDEKTVHLQALLLQVDSVTGTRDEKEEEISGNVFSGDGADKNVSCSHTQMGGLNCGSVEICESAATPSVSERKDSCDPDEPAAGPSAVHADRSQTLSLTADSFGSGCLDYVSDSQLNTIVLIEDEAMQKEEDPDSSDCDEDGTDLICGLIRELSSLNRRVMAAHRELENLRRSSKSSRSSTR</sequence>
<evidence type="ECO:0000313" key="4">
    <source>
        <dbReference type="RefSeq" id="XP_005735754.1"/>
    </source>
</evidence>
<proteinExistence type="predicted"/>
<feature type="region of interest" description="Disordered" evidence="1">
    <location>
        <begin position="1"/>
        <end position="62"/>
    </location>
</feature>
<gene>
    <name evidence="3 4" type="primary">LOC102195022</name>
</gene>
<organism evidence="2 4">
    <name type="scientific">Pundamilia nyererei</name>
    <dbReference type="NCBI Taxonomy" id="303518"/>
    <lineage>
        <taxon>Eukaryota</taxon>
        <taxon>Metazoa</taxon>
        <taxon>Chordata</taxon>
        <taxon>Craniata</taxon>
        <taxon>Vertebrata</taxon>
        <taxon>Euteleostomi</taxon>
        <taxon>Actinopterygii</taxon>
        <taxon>Neopterygii</taxon>
        <taxon>Teleostei</taxon>
        <taxon>Neoteleostei</taxon>
        <taxon>Acanthomorphata</taxon>
        <taxon>Ovalentaria</taxon>
        <taxon>Cichlomorphae</taxon>
        <taxon>Cichliformes</taxon>
        <taxon>Cichlidae</taxon>
        <taxon>African cichlids</taxon>
        <taxon>Pseudocrenilabrinae</taxon>
        <taxon>Haplochromini</taxon>
        <taxon>Pundamilia</taxon>
    </lineage>
</organism>
<dbReference type="AlphaFoldDB" id="A0A9Y3RBK5"/>
<protein>
    <submittedName>
        <fullName evidence="3 4">Uncharacterized protein LOC102195022 isoform X1</fullName>
    </submittedName>
</protein>
<accession>A0A9Y3RBK5</accession>
<evidence type="ECO:0000256" key="1">
    <source>
        <dbReference type="SAM" id="MobiDB-lite"/>
    </source>
</evidence>
<dbReference type="Proteomes" id="UP000695023">
    <property type="component" value="Unplaced"/>
</dbReference>
<dbReference type="GeneID" id="102195022"/>
<name>A0A9Y3RBK5_9CICH</name>
<feature type="compositionally biased region" description="Basic and acidic residues" evidence="1">
    <location>
        <begin position="277"/>
        <end position="301"/>
    </location>
</feature>
<dbReference type="InterPro" id="IPR031441">
    <property type="entry name" value="Brme1"/>
</dbReference>